<organism evidence="7 9">
    <name type="scientific">Lactobacillus gigeriorum DSM 23908 = CRBIP 24.85</name>
    <dbReference type="NCBI Taxonomy" id="1423751"/>
    <lineage>
        <taxon>Bacteria</taxon>
        <taxon>Bacillati</taxon>
        <taxon>Bacillota</taxon>
        <taxon>Bacilli</taxon>
        <taxon>Lactobacillales</taxon>
        <taxon>Lactobacillaceae</taxon>
        <taxon>Lactobacillus</taxon>
    </lineage>
</organism>
<feature type="domain" description="Carbohydrate kinase PfkB" evidence="6">
    <location>
        <begin position="1"/>
        <end position="304"/>
    </location>
</feature>
<dbReference type="PANTHER" id="PTHR43085">
    <property type="entry name" value="HEXOKINASE FAMILY MEMBER"/>
    <property type="match status" value="1"/>
</dbReference>
<dbReference type="EC" id="2.7.1.45" evidence="7"/>
<reference evidence="7 9" key="1">
    <citation type="submission" date="2012-06" db="EMBL/GenBank/DDBJ databases">
        <title>Draft genome sequence of Lactobacillus gigeriorum CRBIP 24.85T, isolated from chicken crop.</title>
        <authorList>
            <person name="Cousin S."/>
            <person name="Ma L."/>
            <person name="Creno S."/>
            <person name="Clermont D."/>
            <person name="Loux V."/>
            <person name="Bizet C."/>
            <person name="Bouchier C."/>
        </authorList>
    </citation>
    <scope>NUCLEOTIDE SEQUENCE [LARGE SCALE GENOMIC DNA]</scope>
    <source>
        <strain evidence="9">CRBIP 24.85T</strain>
        <strain evidence="7">Type strain: CRBIP 24.85</strain>
    </source>
</reference>
<dbReference type="GO" id="GO:0008673">
    <property type="term" value="F:2-dehydro-3-deoxygluconokinase activity"/>
    <property type="evidence" value="ECO:0007669"/>
    <property type="project" value="UniProtKB-EC"/>
</dbReference>
<dbReference type="CDD" id="cd01166">
    <property type="entry name" value="KdgK"/>
    <property type="match status" value="1"/>
</dbReference>
<dbReference type="OrthoDB" id="9813569at2"/>
<evidence type="ECO:0000256" key="3">
    <source>
        <dbReference type="ARBA" id="ARBA00022741"/>
    </source>
</evidence>
<evidence type="ECO:0000313" key="7">
    <source>
        <dbReference type="EMBL" id="CCI86387.1"/>
    </source>
</evidence>
<protein>
    <submittedName>
        <fullName evidence="7">2-dehydro-3-deoxygluconokinase</fullName>
        <ecNumber evidence="7">2.7.1.45</ecNumber>
    </submittedName>
</protein>
<comment type="similarity">
    <text evidence="1">Belongs to the carbohydrate kinase PfkB family.</text>
</comment>
<comment type="caution">
    <text evidence="7">The sequence shown here is derived from an EMBL/GenBank/DDBJ whole genome shotgun (WGS) entry which is preliminary data.</text>
</comment>
<proteinExistence type="inferred from homology"/>
<reference evidence="8 10" key="2">
    <citation type="journal article" date="2015" name="Genome Announc.">
        <title>Expanding the biotechnology potential of lactobacilli through comparative genomics of 213 strains and associated genera.</title>
        <authorList>
            <person name="Sun Z."/>
            <person name="Harris H.M."/>
            <person name="McCann A."/>
            <person name="Guo C."/>
            <person name="Argimon S."/>
            <person name="Zhang W."/>
            <person name="Yang X."/>
            <person name="Jeffery I.B."/>
            <person name="Cooney J.C."/>
            <person name="Kagawa T.F."/>
            <person name="Liu W."/>
            <person name="Song Y."/>
            <person name="Salvetti E."/>
            <person name="Wrobel A."/>
            <person name="Rasinkangas P."/>
            <person name="Parkhill J."/>
            <person name="Rea M.C."/>
            <person name="O'Sullivan O."/>
            <person name="Ritari J."/>
            <person name="Douillard F.P."/>
            <person name="Paul Ross R."/>
            <person name="Yang R."/>
            <person name="Briner A.E."/>
            <person name="Felis G.E."/>
            <person name="de Vos W.M."/>
            <person name="Barrangou R."/>
            <person name="Klaenhammer T.R."/>
            <person name="Caufield P.W."/>
            <person name="Cui Y."/>
            <person name="Zhang H."/>
            <person name="O'Toole P.W."/>
        </authorList>
    </citation>
    <scope>NUCLEOTIDE SEQUENCE [LARGE SCALE GENOMIC DNA]</scope>
    <source>
        <strain evidence="8 10">DSM 23908</strain>
    </source>
</reference>
<evidence type="ECO:0000256" key="5">
    <source>
        <dbReference type="ARBA" id="ARBA00022840"/>
    </source>
</evidence>
<dbReference type="GO" id="GO:0005524">
    <property type="term" value="F:ATP binding"/>
    <property type="evidence" value="ECO:0007669"/>
    <property type="project" value="UniProtKB-KW"/>
</dbReference>
<dbReference type="InterPro" id="IPR029056">
    <property type="entry name" value="Ribokinase-like"/>
</dbReference>
<dbReference type="AlphaFoldDB" id="I7J1M7"/>
<dbReference type="STRING" id="1423751.FC38_GL000457"/>
<keyword evidence="4 7" id="KW-0418">Kinase</keyword>
<dbReference type="RefSeq" id="WP_008472310.1">
    <property type="nucleotide sequence ID" value="NZ_AYZO01000015.1"/>
</dbReference>
<dbReference type="SUPFAM" id="SSF53613">
    <property type="entry name" value="Ribokinase-like"/>
    <property type="match status" value="1"/>
</dbReference>
<evidence type="ECO:0000259" key="6">
    <source>
        <dbReference type="Pfam" id="PF00294"/>
    </source>
</evidence>
<dbReference type="Proteomes" id="UP000009326">
    <property type="component" value="Unassembled WGS sequence"/>
</dbReference>
<evidence type="ECO:0000256" key="2">
    <source>
        <dbReference type="ARBA" id="ARBA00022679"/>
    </source>
</evidence>
<evidence type="ECO:0000256" key="4">
    <source>
        <dbReference type="ARBA" id="ARBA00022777"/>
    </source>
</evidence>
<evidence type="ECO:0000313" key="9">
    <source>
        <dbReference type="Proteomes" id="UP000009326"/>
    </source>
</evidence>
<dbReference type="Gene3D" id="3.40.1190.20">
    <property type="match status" value="1"/>
</dbReference>
<dbReference type="EMBL" id="CAKC01000017">
    <property type="protein sequence ID" value="CCI86387.1"/>
    <property type="molecule type" value="Genomic_DNA"/>
</dbReference>
<dbReference type="Proteomes" id="UP000051521">
    <property type="component" value="Unassembled WGS sequence"/>
</dbReference>
<keyword evidence="3" id="KW-0547">Nucleotide-binding</keyword>
<evidence type="ECO:0000256" key="1">
    <source>
        <dbReference type="ARBA" id="ARBA00010688"/>
    </source>
</evidence>
<evidence type="ECO:0000313" key="8">
    <source>
        <dbReference type="EMBL" id="KRN11933.1"/>
    </source>
</evidence>
<dbReference type="InterPro" id="IPR050306">
    <property type="entry name" value="PfkB_Carbo_kinase"/>
</dbReference>
<dbReference type="InterPro" id="IPR011611">
    <property type="entry name" value="PfkB_dom"/>
</dbReference>
<keyword evidence="2 7" id="KW-0808">Transferase</keyword>
<keyword evidence="10" id="KW-1185">Reference proteome</keyword>
<dbReference type="PROSITE" id="PS00584">
    <property type="entry name" value="PFKB_KINASES_2"/>
    <property type="match status" value="1"/>
</dbReference>
<name>I7J1M7_9LACO</name>
<dbReference type="InterPro" id="IPR002173">
    <property type="entry name" value="Carboh/pur_kinase_PfkB_CS"/>
</dbReference>
<keyword evidence="5" id="KW-0067">ATP-binding</keyword>
<sequence length="319" mass="34481">MAELITIGEPLVLFASNEEGVSLEQATSFTKYLAGAEVNVAVGVTRLNHKVDYVSAVGNDPFGKFIKQAIEDRNIDTAHLYIDNNYPTGCMFKSKTSTGDPTTFYLRRGSAAAHMSEDILDSIELKGLKWAHITGILPGILENSKVINKLVDKLKKANVSISFDPNLRPAIWSNEESMISKITDLAKEARLVMPGIKEGKILTGEKEPGEIAEKFFDQSSITEIVVIKLGPSGAMVFNRGQDKGIMVSGFKVNNVVDTVGAGDGFAVGLLSGILEGKPIEEAVKRGNAIGAMAVMSPGDNDGYPDPIMLEHFYEEAKEQ</sequence>
<dbReference type="PANTHER" id="PTHR43085:SF1">
    <property type="entry name" value="PSEUDOURIDINE KINASE-RELATED"/>
    <property type="match status" value="1"/>
</dbReference>
<dbReference type="Pfam" id="PF00294">
    <property type="entry name" value="PfkB"/>
    <property type="match status" value="1"/>
</dbReference>
<dbReference type="PATRIC" id="fig|1423751.3.peg.479"/>
<dbReference type="EMBL" id="AYZO01000015">
    <property type="protein sequence ID" value="KRN11933.1"/>
    <property type="molecule type" value="Genomic_DNA"/>
</dbReference>
<gene>
    <name evidence="7" type="ORF">BN52_07255</name>
    <name evidence="8" type="ORF">FC38_GL000457</name>
</gene>
<accession>I7J1M7</accession>
<evidence type="ECO:0000313" key="10">
    <source>
        <dbReference type="Proteomes" id="UP000051521"/>
    </source>
</evidence>